<dbReference type="AlphaFoldDB" id="A0A3D9HWZ6"/>
<dbReference type="EMBL" id="QRDW01000001">
    <property type="protein sequence ID" value="RED53426.1"/>
    <property type="molecule type" value="Genomic_DNA"/>
</dbReference>
<dbReference type="PANTHER" id="PTHR39166:SF1">
    <property type="entry name" value="BLL1166 PROTEIN"/>
    <property type="match status" value="1"/>
</dbReference>
<accession>A0A3D9HWZ6</accession>
<dbReference type="RefSeq" id="WP_115934570.1">
    <property type="nucleotide sequence ID" value="NZ_QRDW01000001.1"/>
</dbReference>
<organism evidence="1 2">
    <name type="scientific">Aestuariispira insulae</name>
    <dbReference type="NCBI Taxonomy" id="1461337"/>
    <lineage>
        <taxon>Bacteria</taxon>
        <taxon>Pseudomonadati</taxon>
        <taxon>Pseudomonadota</taxon>
        <taxon>Alphaproteobacteria</taxon>
        <taxon>Rhodospirillales</taxon>
        <taxon>Kiloniellaceae</taxon>
        <taxon>Aestuariispira</taxon>
    </lineage>
</organism>
<evidence type="ECO:0000313" key="2">
    <source>
        <dbReference type="Proteomes" id="UP000256845"/>
    </source>
</evidence>
<comment type="caution">
    <text evidence="1">The sequence shown here is derived from an EMBL/GenBank/DDBJ whole genome shotgun (WGS) entry which is preliminary data.</text>
</comment>
<dbReference type="Proteomes" id="UP000256845">
    <property type="component" value="Unassembled WGS sequence"/>
</dbReference>
<reference evidence="1 2" key="1">
    <citation type="submission" date="2018-07" db="EMBL/GenBank/DDBJ databases">
        <title>Genomic Encyclopedia of Type Strains, Phase III (KMG-III): the genomes of soil and plant-associated and newly described type strains.</title>
        <authorList>
            <person name="Whitman W."/>
        </authorList>
    </citation>
    <scope>NUCLEOTIDE SEQUENCE [LARGE SCALE GENOMIC DNA]</scope>
    <source>
        <strain evidence="1 2">CECT 8488</strain>
    </source>
</reference>
<evidence type="ECO:0008006" key="3">
    <source>
        <dbReference type="Google" id="ProtNLM"/>
    </source>
</evidence>
<dbReference type="OrthoDB" id="9805247at2"/>
<proteinExistence type="predicted"/>
<evidence type="ECO:0000313" key="1">
    <source>
        <dbReference type="EMBL" id="RED53426.1"/>
    </source>
</evidence>
<name>A0A3D9HWZ6_9PROT</name>
<protein>
    <recommendedName>
        <fullName evidence="3">Nucleotidyltransferase-like protein</fullName>
    </recommendedName>
</protein>
<dbReference type="InterPro" id="IPR009267">
    <property type="entry name" value="NTP_transf_6"/>
</dbReference>
<keyword evidence="2" id="KW-1185">Reference proteome</keyword>
<dbReference type="Pfam" id="PF06042">
    <property type="entry name" value="NTP_transf_6"/>
    <property type="match status" value="1"/>
</dbReference>
<gene>
    <name evidence="1" type="ORF">DFP90_101215</name>
</gene>
<sequence length="187" mass="21023">MAALEVMHAQDSDAWIAAGFVRNMVWDRLSGIAERPLDDIDVLIFDPDDRTSWAPEQALEARLLAAAPEFPWSVRNQARMHIRNRDDAYQDIPHAMAHWLETATSIAVRMTSSGTLEICAPYGLADLFGLILRPTSPGHVKRDELRARADAKGWLKRWPDLAFLRDHPAEPYAGGCFKFSEANQSIL</sequence>
<dbReference type="PANTHER" id="PTHR39166">
    <property type="entry name" value="BLL1166 PROTEIN"/>
    <property type="match status" value="1"/>
</dbReference>